<dbReference type="KEGG" id="hai:109394879"/>
<keyword evidence="2" id="KW-0472">Membrane</keyword>
<organism evidence="3 4">
    <name type="scientific">Hipposideros armiger</name>
    <name type="common">Great Himalayan leaf-nosed bat</name>
    <dbReference type="NCBI Taxonomy" id="186990"/>
    <lineage>
        <taxon>Eukaryota</taxon>
        <taxon>Metazoa</taxon>
        <taxon>Chordata</taxon>
        <taxon>Craniata</taxon>
        <taxon>Vertebrata</taxon>
        <taxon>Euteleostomi</taxon>
        <taxon>Mammalia</taxon>
        <taxon>Eutheria</taxon>
        <taxon>Laurasiatheria</taxon>
        <taxon>Chiroptera</taxon>
        <taxon>Yinpterochiroptera</taxon>
        <taxon>Rhinolophoidea</taxon>
        <taxon>Hipposideridae</taxon>
        <taxon>Hipposideros</taxon>
    </lineage>
</organism>
<dbReference type="CTD" id="645426"/>
<name>A0A8B7T5G8_HIPAR</name>
<feature type="coiled-coil region" evidence="1">
    <location>
        <begin position="8"/>
        <end position="145"/>
    </location>
</feature>
<dbReference type="PANTHER" id="PTHR38498">
    <property type="entry name" value="TRANSMEMBRANE PROTEIN 191B-RELATED"/>
    <property type="match status" value="1"/>
</dbReference>
<dbReference type="PANTHER" id="PTHR38498:SF1">
    <property type="entry name" value="TRANSMEMBRANE PROTEIN 191B-RELATED"/>
    <property type="match status" value="1"/>
</dbReference>
<keyword evidence="1" id="KW-0175">Coiled coil</keyword>
<dbReference type="AlphaFoldDB" id="A0A8B7T5G8"/>
<dbReference type="InterPro" id="IPR028186">
    <property type="entry name" value="TMEM191B/C"/>
</dbReference>
<dbReference type="GeneID" id="109394879"/>
<evidence type="ECO:0000256" key="2">
    <source>
        <dbReference type="SAM" id="Phobius"/>
    </source>
</evidence>
<keyword evidence="2 4" id="KW-0812">Transmembrane</keyword>
<gene>
    <name evidence="4" type="primary">TMEM191C</name>
</gene>
<keyword evidence="3" id="KW-1185">Reference proteome</keyword>
<proteinExistence type="predicted"/>
<feature type="transmembrane region" description="Helical" evidence="2">
    <location>
        <begin position="235"/>
        <end position="261"/>
    </location>
</feature>
<accession>A0A8B7T5G8</accession>
<evidence type="ECO:0000313" key="4">
    <source>
        <dbReference type="RefSeq" id="XP_019520947.1"/>
    </source>
</evidence>
<dbReference type="GO" id="GO:0016020">
    <property type="term" value="C:membrane"/>
    <property type="evidence" value="ECO:0007669"/>
    <property type="project" value="UniProtKB-SubCell"/>
</dbReference>
<evidence type="ECO:0000256" key="1">
    <source>
        <dbReference type="SAM" id="Coils"/>
    </source>
</evidence>
<keyword evidence="2" id="KW-1133">Transmembrane helix</keyword>
<dbReference type="Proteomes" id="UP000694851">
    <property type="component" value="Unplaced"/>
</dbReference>
<protein>
    <submittedName>
        <fullName evidence="4">Transmembrane protein 191C</fullName>
    </submittedName>
</protein>
<evidence type="ECO:0000313" key="3">
    <source>
        <dbReference type="Proteomes" id="UP000694851"/>
    </source>
</evidence>
<sequence>MAETQELLLQLQKDNRDGRLRKQELEELVRGLEAESESLTGRLQELRERERSLQRRRSQAARALRGEAQEATLERAERARGLLELAERRKQDLERQNRQLQEQWEELSSQLFYYGGEQLSQQRAEQQLGTQLVALQKQLELLEAKHAMQAEGLRQGAQRTEEAWASFQEQSGVLQELQGKVMEAAAALDASRGGPELSNSQPRRVQDCAGSLMEEVAKADSKRLFGGAGAAGLRFWALSALQTLLLLPLGFLALPLLYLVLVNPDAFRRGLPRLSSDTVFRRLRYTLSPLLELRARRLLPA</sequence>
<dbReference type="OrthoDB" id="9631427at2759"/>
<dbReference type="Pfam" id="PF15194">
    <property type="entry name" value="TMEM191C"/>
    <property type="match status" value="1"/>
</dbReference>
<reference evidence="4" key="1">
    <citation type="submission" date="2025-08" db="UniProtKB">
        <authorList>
            <consortium name="RefSeq"/>
        </authorList>
    </citation>
    <scope>IDENTIFICATION</scope>
    <source>
        <tissue evidence="4">Muscle</tissue>
    </source>
</reference>
<dbReference type="RefSeq" id="XP_019520947.1">
    <property type="nucleotide sequence ID" value="XM_019665402.1"/>
</dbReference>